<sequence>MSLTEIVSPFFPTFPSKKSPPSKNLALLADAFEVSLLRHIETLISTVSAGDSPSLGLSWLSKAVDVLSSVHVDAGTLVSDPSVSGSDASLDSYLDESVKLTDFCNSLTAEIGSLDRRLLLIRFAVHLLSSGAEGEKLRRARDSIDEWEKKSSPIHPPDLAPRGKTRKPVHRAIYATGAVSALIASSLSAALGGGLSEESRKVAVSGEYPWVDAFRRLESAIVGEKGSSVGEVVHLDIAVRALADVIDKVGETETDVLTNAVSDVGRATKEMTDGLERLTNAVNGLFRSVLGSRNLVLQKFRLCPQKCK</sequence>
<name>A0AAV9FL40_ACOCL</name>
<comment type="caution">
    <text evidence="1">The sequence shown here is derived from an EMBL/GenBank/DDBJ whole genome shotgun (WGS) entry which is preliminary data.</text>
</comment>
<evidence type="ECO:0000313" key="2">
    <source>
        <dbReference type="Proteomes" id="UP001180020"/>
    </source>
</evidence>
<evidence type="ECO:0000313" key="1">
    <source>
        <dbReference type="EMBL" id="KAK1326442.1"/>
    </source>
</evidence>
<organism evidence="1 2">
    <name type="scientific">Acorus calamus</name>
    <name type="common">Sweet flag</name>
    <dbReference type="NCBI Taxonomy" id="4465"/>
    <lineage>
        <taxon>Eukaryota</taxon>
        <taxon>Viridiplantae</taxon>
        <taxon>Streptophyta</taxon>
        <taxon>Embryophyta</taxon>
        <taxon>Tracheophyta</taxon>
        <taxon>Spermatophyta</taxon>
        <taxon>Magnoliopsida</taxon>
        <taxon>Liliopsida</taxon>
        <taxon>Acoraceae</taxon>
        <taxon>Acorus</taxon>
    </lineage>
</organism>
<protein>
    <submittedName>
        <fullName evidence="1">Uncharacterized protein</fullName>
    </submittedName>
</protein>
<reference evidence="1" key="2">
    <citation type="submission" date="2023-06" db="EMBL/GenBank/DDBJ databases">
        <authorList>
            <person name="Ma L."/>
            <person name="Liu K.-W."/>
            <person name="Li Z."/>
            <person name="Hsiao Y.-Y."/>
            <person name="Qi Y."/>
            <person name="Fu T."/>
            <person name="Tang G."/>
            <person name="Zhang D."/>
            <person name="Sun W.-H."/>
            <person name="Liu D.-K."/>
            <person name="Li Y."/>
            <person name="Chen G.-Z."/>
            <person name="Liu X.-D."/>
            <person name="Liao X.-Y."/>
            <person name="Jiang Y.-T."/>
            <person name="Yu X."/>
            <person name="Hao Y."/>
            <person name="Huang J."/>
            <person name="Zhao X.-W."/>
            <person name="Ke S."/>
            <person name="Chen Y.-Y."/>
            <person name="Wu W.-L."/>
            <person name="Hsu J.-L."/>
            <person name="Lin Y.-F."/>
            <person name="Huang M.-D."/>
            <person name="Li C.-Y."/>
            <person name="Huang L."/>
            <person name="Wang Z.-W."/>
            <person name="Zhao X."/>
            <person name="Zhong W.-Y."/>
            <person name="Peng D.-H."/>
            <person name="Ahmad S."/>
            <person name="Lan S."/>
            <person name="Zhang J.-S."/>
            <person name="Tsai W.-C."/>
            <person name="Van De Peer Y."/>
            <person name="Liu Z.-J."/>
        </authorList>
    </citation>
    <scope>NUCLEOTIDE SEQUENCE</scope>
    <source>
        <strain evidence="1">CP</strain>
        <tissue evidence="1">Leaves</tissue>
    </source>
</reference>
<reference evidence="1" key="1">
    <citation type="journal article" date="2023" name="Nat. Commun.">
        <title>Diploid and tetraploid genomes of Acorus and the evolution of monocots.</title>
        <authorList>
            <person name="Ma L."/>
            <person name="Liu K.W."/>
            <person name="Li Z."/>
            <person name="Hsiao Y.Y."/>
            <person name="Qi Y."/>
            <person name="Fu T."/>
            <person name="Tang G.D."/>
            <person name="Zhang D."/>
            <person name="Sun W.H."/>
            <person name="Liu D.K."/>
            <person name="Li Y."/>
            <person name="Chen G.Z."/>
            <person name="Liu X.D."/>
            <person name="Liao X.Y."/>
            <person name="Jiang Y.T."/>
            <person name="Yu X."/>
            <person name="Hao Y."/>
            <person name="Huang J."/>
            <person name="Zhao X.W."/>
            <person name="Ke S."/>
            <person name="Chen Y.Y."/>
            <person name="Wu W.L."/>
            <person name="Hsu J.L."/>
            <person name="Lin Y.F."/>
            <person name="Huang M.D."/>
            <person name="Li C.Y."/>
            <person name="Huang L."/>
            <person name="Wang Z.W."/>
            <person name="Zhao X."/>
            <person name="Zhong W.Y."/>
            <person name="Peng D.H."/>
            <person name="Ahmad S."/>
            <person name="Lan S."/>
            <person name="Zhang J.S."/>
            <person name="Tsai W.C."/>
            <person name="Van de Peer Y."/>
            <person name="Liu Z.J."/>
        </authorList>
    </citation>
    <scope>NUCLEOTIDE SEQUENCE</scope>
    <source>
        <strain evidence="1">CP</strain>
    </source>
</reference>
<gene>
    <name evidence="1" type="ORF">QJS10_CPA01g00120</name>
</gene>
<dbReference type="EMBL" id="JAUJYO010000001">
    <property type="protein sequence ID" value="KAK1326442.1"/>
    <property type="molecule type" value="Genomic_DNA"/>
</dbReference>
<dbReference type="Proteomes" id="UP001180020">
    <property type="component" value="Unassembled WGS sequence"/>
</dbReference>
<dbReference type="AlphaFoldDB" id="A0AAV9FL40"/>
<dbReference type="PANTHER" id="PTHR31509">
    <property type="entry name" value="BPS1-LIKE PROTEIN"/>
    <property type="match status" value="1"/>
</dbReference>
<accession>A0AAV9FL40</accession>
<keyword evidence="2" id="KW-1185">Reference proteome</keyword>
<proteinExistence type="predicted"/>